<evidence type="ECO:0000256" key="3">
    <source>
        <dbReference type="ARBA" id="ARBA00022989"/>
    </source>
</evidence>
<keyword evidence="2" id="KW-0812">Transmembrane</keyword>
<name>A0A517P6Q5_9PLAN</name>
<evidence type="ECO:0000313" key="7">
    <source>
        <dbReference type="EMBL" id="QDT15058.1"/>
    </source>
</evidence>
<evidence type="ECO:0000256" key="1">
    <source>
        <dbReference type="ARBA" id="ARBA00004127"/>
    </source>
</evidence>
<evidence type="ECO:0000256" key="4">
    <source>
        <dbReference type="ARBA" id="ARBA00023136"/>
    </source>
</evidence>
<dbReference type="OrthoDB" id="9800034at2"/>
<sequence>MLAPSARLSVPSCRGGDPLPAERPASLDLAPEGDALPERAALRGLLSTRAGAIGRQTVEKALWLYYAALSPNTPAWAKARIAAALAYLMMPLDAVPDALPGVGFADDAAALAWTVAAVAFAIDENVKQRARAKAADWFDPAD</sequence>
<dbReference type="Pfam" id="PF06803">
    <property type="entry name" value="DUF1232"/>
    <property type="match status" value="1"/>
</dbReference>
<proteinExistence type="predicted"/>
<keyword evidence="8" id="KW-1185">Reference proteome</keyword>
<dbReference type="KEGG" id="acaf:CA12_11380"/>
<feature type="domain" description="DUF1232" evidence="6">
    <location>
        <begin position="77"/>
        <end position="113"/>
    </location>
</feature>
<protein>
    <recommendedName>
        <fullName evidence="6">DUF1232 domain-containing protein</fullName>
    </recommendedName>
</protein>
<dbReference type="Proteomes" id="UP000318741">
    <property type="component" value="Chromosome"/>
</dbReference>
<dbReference type="EMBL" id="CP036265">
    <property type="protein sequence ID" value="QDT15058.1"/>
    <property type="molecule type" value="Genomic_DNA"/>
</dbReference>
<keyword evidence="4" id="KW-0472">Membrane</keyword>
<evidence type="ECO:0000313" key="8">
    <source>
        <dbReference type="Proteomes" id="UP000318741"/>
    </source>
</evidence>
<accession>A0A517P6Q5</accession>
<reference evidence="7 8" key="1">
    <citation type="submission" date="2019-02" db="EMBL/GenBank/DDBJ databases">
        <title>Deep-cultivation of Planctomycetes and their phenomic and genomic characterization uncovers novel biology.</title>
        <authorList>
            <person name="Wiegand S."/>
            <person name="Jogler M."/>
            <person name="Boedeker C."/>
            <person name="Pinto D."/>
            <person name="Vollmers J."/>
            <person name="Rivas-Marin E."/>
            <person name="Kohn T."/>
            <person name="Peeters S.H."/>
            <person name="Heuer A."/>
            <person name="Rast P."/>
            <person name="Oberbeckmann S."/>
            <person name="Bunk B."/>
            <person name="Jeske O."/>
            <person name="Meyerdierks A."/>
            <person name="Storesund J.E."/>
            <person name="Kallscheuer N."/>
            <person name="Luecker S."/>
            <person name="Lage O.M."/>
            <person name="Pohl T."/>
            <person name="Merkel B.J."/>
            <person name="Hornburger P."/>
            <person name="Mueller R.-W."/>
            <person name="Bruemmer F."/>
            <person name="Labrenz M."/>
            <person name="Spormann A.M."/>
            <person name="Op den Camp H."/>
            <person name="Overmann J."/>
            <person name="Amann R."/>
            <person name="Jetten M.S.M."/>
            <person name="Mascher T."/>
            <person name="Medema M.H."/>
            <person name="Devos D.P."/>
            <person name="Kaster A.-K."/>
            <person name="Ovreas L."/>
            <person name="Rohde M."/>
            <person name="Galperin M.Y."/>
            <person name="Jogler C."/>
        </authorList>
    </citation>
    <scope>NUCLEOTIDE SEQUENCE [LARGE SCALE GENOMIC DNA]</scope>
    <source>
        <strain evidence="7 8">CA12</strain>
    </source>
</reference>
<evidence type="ECO:0000259" key="6">
    <source>
        <dbReference type="Pfam" id="PF06803"/>
    </source>
</evidence>
<dbReference type="InterPro" id="IPR010652">
    <property type="entry name" value="DUF1232"/>
</dbReference>
<keyword evidence="3" id="KW-1133">Transmembrane helix</keyword>
<comment type="subcellular location">
    <subcellularLocation>
        <location evidence="1">Endomembrane system</location>
        <topology evidence="1">Multi-pass membrane protein</topology>
    </subcellularLocation>
</comment>
<dbReference type="RefSeq" id="WP_145357896.1">
    <property type="nucleotide sequence ID" value="NZ_CP036265.1"/>
</dbReference>
<organism evidence="7 8">
    <name type="scientific">Alienimonas californiensis</name>
    <dbReference type="NCBI Taxonomy" id="2527989"/>
    <lineage>
        <taxon>Bacteria</taxon>
        <taxon>Pseudomonadati</taxon>
        <taxon>Planctomycetota</taxon>
        <taxon>Planctomycetia</taxon>
        <taxon>Planctomycetales</taxon>
        <taxon>Planctomycetaceae</taxon>
        <taxon>Alienimonas</taxon>
    </lineage>
</organism>
<evidence type="ECO:0000256" key="5">
    <source>
        <dbReference type="SAM" id="MobiDB-lite"/>
    </source>
</evidence>
<dbReference type="GO" id="GO:0012505">
    <property type="term" value="C:endomembrane system"/>
    <property type="evidence" value="ECO:0007669"/>
    <property type="project" value="UniProtKB-SubCell"/>
</dbReference>
<dbReference type="AlphaFoldDB" id="A0A517P6Q5"/>
<feature type="region of interest" description="Disordered" evidence="5">
    <location>
        <begin position="1"/>
        <end position="23"/>
    </location>
</feature>
<evidence type="ECO:0000256" key="2">
    <source>
        <dbReference type="ARBA" id="ARBA00022692"/>
    </source>
</evidence>
<gene>
    <name evidence="7" type="ORF">CA12_11380</name>
</gene>